<dbReference type="SMART" id="SM00228">
    <property type="entry name" value="PDZ"/>
    <property type="match status" value="1"/>
</dbReference>
<dbReference type="InterPro" id="IPR001940">
    <property type="entry name" value="Peptidase_S1C"/>
</dbReference>
<dbReference type="Pfam" id="PF13180">
    <property type="entry name" value="PDZ_2"/>
    <property type="match status" value="1"/>
</dbReference>
<evidence type="ECO:0000256" key="2">
    <source>
        <dbReference type="ARBA" id="ARBA00022670"/>
    </source>
</evidence>
<dbReference type="PANTHER" id="PTHR43343">
    <property type="entry name" value="PEPTIDASE S12"/>
    <property type="match status" value="1"/>
</dbReference>
<keyword evidence="8" id="KW-1185">Reference proteome</keyword>
<reference evidence="7 8" key="1">
    <citation type="submission" date="2013-05" db="EMBL/GenBank/DDBJ databases">
        <title>Genome assembly of Chondromyces apiculatus DSM 436.</title>
        <authorList>
            <person name="Sharma G."/>
            <person name="Khatri I."/>
            <person name="Kaur C."/>
            <person name="Mayilraj S."/>
            <person name="Subramanian S."/>
        </authorList>
    </citation>
    <scope>NUCLEOTIDE SEQUENCE [LARGE SCALE GENOMIC DNA]</scope>
    <source>
        <strain evidence="7 8">DSM 436</strain>
    </source>
</reference>
<accession>A0A017T096</accession>
<evidence type="ECO:0000256" key="5">
    <source>
        <dbReference type="SAM" id="MobiDB-lite"/>
    </source>
</evidence>
<dbReference type="eggNOG" id="COG0265">
    <property type="taxonomic scope" value="Bacteria"/>
</dbReference>
<name>A0A017T096_9BACT</name>
<dbReference type="InterPro" id="IPR001478">
    <property type="entry name" value="PDZ"/>
</dbReference>
<comment type="similarity">
    <text evidence="1">Belongs to the peptidase S1C family.</text>
</comment>
<keyword evidence="4" id="KW-0720">Serine protease</keyword>
<keyword evidence="2 7" id="KW-0645">Protease</keyword>
<evidence type="ECO:0000259" key="6">
    <source>
        <dbReference type="PROSITE" id="PS50106"/>
    </source>
</evidence>
<dbReference type="InterPro" id="IPR051201">
    <property type="entry name" value="Chloro_Bact_Ser_Proteases"/>
</dbReference>
<dbReference type="AlphaFoldDB" id="A0A017T096"/>
<dbReference type="RefSeq" id="WP_081865534.1">
    <property type="nucleotide sequence ID" value="NZ_ASRX01000068.1"/>
</dbReference>
<dbReference type="GO" id="GO:0006508">
    <property type="term" value="P:proteolysis"/>
    <property type="evidence" value="ECO:0007669"/>
    <property type="project" value="UniProtKB-KW"/>
</dbReference>
<evidence type="ECO:0000256" key="1">
    <source>
        <dbReference type="ARBA" id="ARBA00010541"/>
    </source>
</evidence>
<evidence type="ECO:0000256" key="4">
    <source>
        <dbReference type="ARBA" id="ARBA00022825"/>
    </source>
</evidence>
<dbReference type="PRINTS" id="PR00834">
    <property type="entry name" value="PROTEASES2C"/>
</dbReference>
<dbReference type="Pfam" id="PF13365">
    <property type="entry name" value="Trypsin_2"/>
    <property type="match status" value="1"/>
</dbReference>
<comment type="caution">
    <text evidence="7">The sequence shown here is derived from an EMBL/GenBank/DDBJ whole genome shotgun (WGS) entry which is preliminary data.</text>
</comment>
<evidence type="ECO:0000313" key="8">
    <source>
        <dbReference type="Proteomes" id="UP000019678"/>
    </source>
</evidence>
<protein>
    <submittedName>
        <fullName evidence="7">DegP protease</fullName>
    </submittedName>
</protein>
<dbReference type="EMBL" id="ASRX01000068">
    <property type="protein sequence ID" value="EYF01971.1"/>
    <property type="molecule type" value="Genomic_DNA"/>
</dbReference>
<feature type="domain" description="PDZ" evidence="6">
    <location>
        <begin position="292"/>
        <end position="364"/>
    </location>
</feature>
<dbReference type="PANTHER" id="PTHR43343:SF3">
    <property type="entry name" value="PROTEASE DO-LIKE 8, CHLOROPLASTIC"/>
    <property type="match status" value="1"/>
</dbReference>
<feature type="compositionally biased region" description="Low complexity" evidence="5">
    <location>
        <begin position="34"/>
        <end position="48"/>
    </location>
</feature>
<proteinExistence type="inferred from homology"/>
<sequence length="405" mass="41877">MRYEALATAFRVALLPVLVLLGPACRIDTGTGGSSSTLGPDSSVTPGVPGVPGVGAPPASASASALVDVPPVPPPSPGARIEDERNTIGVFREVASSTVFVTQKRQVVDRYSGTAVDVPAGSGSGFVWDQEGHIVTNFHVIEGAQALTVTLQGDKAFPARVVGVEPRKDIAVLKIEAAREELKPIRVAPSREPLEVGQKTIAIGNPFGLDHTLTTGVVSAIGRQVDGIGGVTIRDMIQTDAAINPGNSGGPLLDSSGQLIGMNTMIYSKTGSSAGIGFAVPAATIARIVPQLVKTGRVEQVGLGIHLDPSQRLERRLRLRGVIVTAVMPGGAAEKAGLQGLTETDRGLALGDVIVGIDGAPIEDYDGLYNALDGKKVGDKAKVDVVRGRDKRSVEVDLQALPQAQ</sequence>
<dbReference type="SUPFAM" id="SSF50494">
    <property type="entry name" value="Trypsin-like serine proteases"/>
    <property type="match status" value="1"/>
</dbReference>
<dbReference type="Gene3D" id="2.30.42.10">
    <property type="match status" value="1"/>
</dbReference>
<keyword evidence="3" id="KW-0378">Hydrolase</keyword>
<dbReference type="InterPro" id="IPR036034">
    <property type="entry name" value="PDZ_sf"/>
</dbReference>
<dbReference type="OrthoDB" id="9758917at2"/>
<dbReference type="PROSITE" id="PS50106">
    <property type="entry name" value="PDZ"/>
    <property type="match status" value="1"/>
</dbReference>
<feature type="region of interest" description="Disordered" evidence="5">
    <location>
        <begin position="31"/>
        <end position="62"/>
    </location>
</feature>
<dbReference type="FunFam" id="2.40.10.10:FF:000001">
    <property type="entry name" value="Periplasmic serine protease DegS"/>
    <property type="match status" value="1"/>
</dbReference>
<dbReference type="Gene3D" id="2.40.10.10">
    <property type="entry name" value="Trypsin-like serine proteases"/>
    <property type="match status" value="2"/>
</dbReference>
<dbReference type="SUPFAM" id="SSF50156">
    <property type="entry name" value="PDZ domain-like"/>
    <property type="match status" value="1"/>
</dbReference>
<dbReference type="InterPro" id="IPR043504">
    <property type="entry name" value="Peptidase_S1_PA_chymotrypsin"/>
</dbReference>
<dbReference type="Proteomes" id="UP000019678">
    <property type="component" value="Unassembled WGS sequence"/>
</dbReference>
<gene>
    <name evidence="7" type="ORF">CAP_7589</name>
</gene>
<organism evidence="7 8">
    <name type="scientific">Chondromyces apiculatus DSM 436</name>
    <dbReference type="NCBI Taxonomy" id="1192034"/>
    <lineage>
        <taxon>Bacteria</taxon>
        <taxon>Pseudomonadati</taxon>
        <taxon>Myxococcota</taxon>
        <taxon>Polyangia</taxon>
        <taxon>Polyangiales</taxon>
        <taxon>Polyangiaceae</taxon>
        <taxon>Chondromyces</taxon>
    </lineage>
</organism>
<evidence type="ECO:0000313" key="7">
    <source>
        <dbReference type="EMBL" id="EYF01971.1"/>
    </source>
</evidence>
<dbReference type="GO" id="GO:0004252">
    <property type="term" value="F:serine-type endopeptidase activity"/>
    <property type="evidence" value="ECO:0007669"/>
    <property type="project" value="InterPro"/>
</dbReference>
<dbReference type="InterPro" id="IPR009003">
    <property type="entry name" value="Peptidase_S1_PA"/>
</dbReference>
<evidence type="ECO:0000256" key="3">
    <source>
        <dbReference type="ARBA" id="ARBA00022801"/>
    </source>
</evidence>
<dbReference type="STRING" id="1192034.CAP_7589"/>